<dbReference type="Gramene" id="RZC59238">
    <property type="protein sequence ID" value="RZC59238"/>
    <property type="gene ID" value="C5167_006541"/>
</dbReference>
<feature type="non-terminal residue" evidence="1">
    <location>
        <position position="67"/>
    </location>
</feature>
<reference evidence="1 2" key="1">
    <citation type="journal article" date="2018" name="Science">
        <title>The opium poppy genome and morphinan production.</title>
        <authorList>
            <person name="Guo L."/>
            <person name="Winzer T."/>
            <person name="Yang X."/>
            <person name="Li Y."/>
            <person name="Ning Z."/>
            <person name="He Z."/>
            <person name="Teodor R."/>
            <person name="Lu Y."/>
            <person name="Bowser T.A."/>
            <person name="Graham I.A."/>
            <person name="Ye K."/>
        </authorList>
    </citation>
    <scope>NUCLEOTIDE SEQUENCE [LARGE SCALE GENOMIC DNA]</scope>
    <source>
        <strain evidence="2">cv. HN1</strain>
        <tissue evidence="1">Leaves</tissue>
    </source>
</reference>
<evidence type="ECO:0000313" key="1">
    <source>
        <dbReference type="EMBL" id="RZC59238.1"/>
    </source>
</evidence>
<proteinExistence type="predicted"/>
<name>A0A4Y7JHG5_PAPSO</name>
<evidence type="ECO:0000313" key="2">
    <source>
        <dbReference type="Proteomes" id="UP000316621"/>
    </source>
</evidence>
<keyword evidence="2" id="KW-1185">Reference proteome</keyword>
<dbReference type="Proteomes" id="UP000316621">
    <property type="component" value="Chromosome 4"/>
</dbReference>
<accession>A0A4Y7JHG5</accession>
<protein>
    <submittedName>
        <fullName evidence="1">Uncharacterized protein</fullName>
    </submittedName>
</protein>
<organism evidence="1 2">
    <name type="scientific">Papaver somniferum</name>
    <name type="common">Opium poppy</name>
    <dbReference type="NCBI Taxonomy" id="3469"/>
    <lineage>
        <taxon>Eukaryota</taxon>
        <taxon>Viridiplantae</taxon>
        <taxon>Streptophyta</taxon>
        <taxon>Embryophyta</taxon>
        <taxon>Tracheophyta</taxon>
        <taxon>Spermatophyta</taxon>
        <taxon>Magnoliopsida</taxon>
        <taxon>Ranunculales</taxon>
        <taxon>Papaveraceae</taxon>
        <taxon>Papaveroideae</taxon>
        <taxon>Papaver</taxon>
    </lineage>
</organism>
<dbReference type="EMBL" id="CM010718">
    <property type="protein sequence ID" value="RZC59238.1"/>
    <property type="molecule type" value="Genomic_DNA"/>
</dbReference>
<sequence>MPRESKHNKDTNAILHRKLASPAQWHQCYFTQGNHLVIAEDSCQGSRVSSEAGKKKQKWLKFGGCSG</sequence>
<dbReference type="AlphaFoldDB" id="A0A4Y7JHG5"/>
<gene>
    <name evidence="1" type="ORF">C5167_006541</name>
</gene>